<evidence type="ECO:0000313" key="3">
    <source>
        <dbReference type="Proteomes" id="UP000053558"/>
    </source>
</evidence>
<reference evidence="3" key="1">
    <citation type="journal article" date="2012" name="Science">
        <title>The Paleozoic origin of enzymatic lignin decomposition reconstructed from 31 fungal genomes.</title>
        <authorList>
            <person name="Floudas D."/>
            <person name="Binder M."/>
            <person name="Riley R."/>
            <person name="Barry K."/>
            <person name="Blanchette R.A."/>
            <person name="Henrissat B."/>
            <person name="Martinez A.T."/>
            <person name="Otillar R."/>
            <person name="Spatafora J.W."/>
            <person name="Yadav J.S."/>
            <person name="Aerts A."/>
            <person name="Benoit I."/>
            <person name="Boyd A."/>
            <person name="Carlson A."/>
            <person name="Copeland A."/>
            <person name="Coutinho P.M."/>
            <person name="de Vries R.P."/>
            <person name="Ferreira P."/>
            <person name="Findley K."/>
            <person name="Foster B."/>
            <person name="Gaskell J."/>
            <person name="Glotzer D."/>
            <person name="Gorecki P."/>
            <person name="Heitman J."/>
            <person name="Hesse C."/>
            <person name="Hori C."/>
            <person name="Igarashi K."/>
            <person name="Jurgens J.A."/>
            <person name="Kallen N."/>
            <person name="Kersten P."/>
            <person name="Kohler A."/>
            <person name="Kuees U."/>
            <person name="Kumar T.K.A."/>
            <person name="Kuo A."/>
            <person name="LaButti K."/>
            <person name="Larrondo L.F."/>
            <person name="Lindquist E."/>
            <person name="Ling A."/>
            <person name="Lombard V."/>
            <person name="Lucas S."/>
            <person name="Lundell T."/>
            <person name="Martin R."/>
            <person name="McLaughlin D.J."/>
            <person name="Morgenstern I."/>
            <person name="Morin E."/>
            <person name="Murat C."/>
            <person name="Nagy L.G."/>
            <person name="Nolan M."/>
            <person name="Ohm R.A."/>
            <person name="Patyshakuliyeva A."/>
            <person name="Rokas A."/>
            <person name="Ruiz-Duenas F.J."/>
            <person name="Sabat G."/>
            <person name="Salamov A."/>
            <person name="Samejima M."/>
            <person name="Schmutz J."/>
            <person name="Slot J.C."/>
            <person name="St John F."/>
            <person name="Stenlid J."/>
            <person name="Sun H."/>
            <person name="Sun S."/>
            <person name="Syed K."/>
            <person name="Tsang A."/>
            <person name="Wiebenga A."/>
            <person name="Young D."/>
            <person name="Pisabarro A."/>
            <person name="Eastwood D.C."/>
            <person name="Martin F."/>
            <person name="Cullen D."/>
            <person name="Grigoriev I.V."/>
            <person name="Hibbett D.S."/>
        </authorList>
    </citation>
    <scope>NUCLEOTIDE SEQUENCE [LARGE SCALE GENOMIC DNA]</scope>
    <source>
        <strain evidence="3">RWD-64-598 SS2</strain>
    </source>
</reference>
<feature type="compositionally biased region" description="Acidic residues" evidence="1">
    <location>
        <begin position="154"/>
        <end position="168"/>
    </location>
</feature>
<comment type="caution">
    <text evidence="2">The sequence shown here is derived from an EMBL/GenBank/DDBJ whole genome shotgun (WGS) entry which is preliminary data.</text>
</comment>
<proteinExistence type="predicted"/>
<gene>
    <name evidence="2" type="ORF">CONPUDRAFT_75583</name>
</gene>
<dbReference type="KEGG" id="cput:CONPUDRAFT_75583"/>
<accession>A0A5M3MEY0</accession>
<organism evidence="2 3">
    <name type="scientific">Coniophora puteana (strain RWD-64-598)</name>
    <name type="common">Brown rot fungus</name>
    <dbReference type="NCBI Taxonomy" id="741705"/>
    <lineage>
        <taxon>Eukaryota</taxon>
        <taxon>Fungi</taxon>
        <taxon>Dikarya</taxon>
        <taxon>Basidiomycota</taxon>
        <taxon>Agaricomycotina</taxon>
        <taxon>Agaricomycetes</taxon>
        <taxon>Agaricomycetidae</taxon>
        <taxon>Boletales</taxon>
        <taxon>Coniophorineae</taxon>
        <taxon>Coniophoraceae</taxon>
        <taxon>Coniophora</taxon>
    </lineage>
</organism>
<dbReference type="AlphaFoldDB" id="A0A5M3MEY0"/>
<evidence type="ECO:0000256" key="1">
    <source>
        <dbReference type="SAM" id="MobiDB-lite"/>
    </source>
</evidence>
<feature type="region of interest" description="Disordered" evidence="1">
    <location>
        <begin position="147"/>
        <end position="204"/>
    </location>
</feature>
<dbReference type="Proteomes" id="UP000053558">
    <property type="component" value="Unassembled WGS sequence"/>
</dbReference>
<name>A0A5M3MEY0_CONPW</name>
<protein>
    <submittedName>
        <fullName evidence="2">Uncharacterized protein</fullName>
    </submittedName>
</protein>
<keyword evidence="3" id="KW-1185">Reference proteome</keyword>
<dbReference type="EMBL" id="JH711583">
    <property type="protein sequence ID" value="EIW77788.1"/>
    <property type="molecule type" value="Genomic_DNA"/>
</dbReference>
<dbReference type="RefSeq" id="XP_007771882.1">
    <property type="nucleotide sequence ID" value="XM_007773692.1"/>
</dbReference>
<evidence type="ECO:0000313" key="2">
    <source>
        <dbReference type="EMBL" id="EIW77788.1"/>
    </source>
</evidence>
<dbReference type="GeneID" id="19209381"/>
<sequence>MLPQYSPTEGVKRLDLCGSQCSFAPVKMVAHLCFSDSVIAVRYAPESSTYRNVGRIQASVQELSRGRFFLALSSLTHLHFLQQLSFNWTAVPIPHSTTGVVISRNGSVGLDTWPTLEKWSVTFQSPHSRESFCRIISEGGCELHQRSETNLELERDEEEASSVSELDDGGWTIPAAVQEKTGKGRLASSPHINDALRGHSRREKPGEPEAIWWKRHVVPYTTAAVPSFSAEARMHGRVSYGKPECGREDAMPKQRILGQSQEKFGGLLICRNKVKGRQQLPLRQWEARQGGNFLSLVDERDSVGSIAAVRRLHNGSTKRDQIVATRPGLESPDLLVIEIRWCRPPLHRLRVRSEMETNHSETSAIIRRLTIHLRPGIVIEPAECEKVGIFREVRNFVNCFIGAFAYLDSLMKQRNAALATSPVQNSTWIVPEGSARPELEAGLQTAGLRERLAGICDRDMLVVTRNRYMGFVIDGIPARRRQVAIKDRHLPERREGSWATQNIIASERSQKSWIMGFVSNGGGINSDDVGYHCLTEQTCWIQLAS</sequence>